<feature type="domain" description="Cas12f1-like TNB" evidence="7">
    <location>
        <begin position="89"/>
        <end position="155"/>
    </location>
</feature>
<evidence type="ECO:0000256" key="2">
    <source>
        <dbReference type="ARBA" id="ARBA00011044"/>
    </source>
</evidence>
<dbReference type="OrthoDB" id="1551477at2"/>
<dbReference type="PANTHER" id="PTHR30405">
    <property type="entry name" value="TRANSPOSASE"/>
    <property type="match status" value="1"/>
</dbReference>
<dbReference type="GO" id="GO:0006310">
    <property type="term" value="P:DNA recombination"/>
    <property type="evidence" value="ECO:0007669"/>
    <property type="project" value="UniProtKB-KW"/>
</dbReference>
<dbReference type="Pfam" id="PF07282">
    <property type="entry name" value="Cas12f1-like_TNB"/>
    <property type="match status" value="1"/>
</dbReference>
<keyword evidence="9" id="KW-1185">Reference proteome</keyword>
<keyword evidence="5" id="KW-0233">DNA recombination</keyword>
<dbReference type="NCBIfam" id="NF040570">
    <property type="entry name" value="guided_TnpB"/>
    <property type="match status" value="1"/>
</dbReference>
<organism evidence="8 9">
    <name type="scientific">Lacrimispora celerecrescens</name>
    <dbReference type="NCBI Taxonomy" id="29354"/>
    <lineage>
        <taxon>Bacteria</taxon>
        <taxon>Bacillati</taxon>
        <taxon>Bacillota</taxon>
        <taxon>Clostridia</taxon>
        <taxon>Lachnospirales</taxon>
        <taxon>Lachnospiraceae</taxon>
        <taxon>Lacrimispora</taxon>
    </lineage>
</organism>
<dbReference type="Proteomes" id="UP000028525">
    <property type="component" value="Unassembled WGS sequence"/>
</dbReference>
<dbReference type="InterPro" id="IPR001959">
    <property type="entry name" value="Transposase"/>
</dbReference>
<evidence type="ECO:0000256" key="4">
    <source>
        <dbReference type="ARBA" id="ARBA00023125"/>
    </source>
</evidence>
<dbReference type="AlphaFoldDB" id="A0A084JKS2"/>
<dbReference type="RefSeq" id="WP_038282063.1">
    <property type="nucleotide sequence ID" value="NZ_JPME01000015.1"/>
</dbReference>
<evidence type="ECO:0000256" key="3">
    <source>
        <dbReference type="ARBA" id="ARBA00022578"/>
    </source>
</evidence>
<evidence type="ECO:0000259" key="7">
    <source>
        <dbReference type="Pfam" id="PF07282"/>
    </source>
</evidence>
<comment type="similarity">
    <text evidence="1">In the C-terminal section; belongs to the transposase 35 family.</text>
</comment>
<accession>A0A084JKS2</accession>
<protein>
    <submittedName>
        <fullName evidence="8">Transposase</fullName>
    </submittedName>
</protein>
<dbReference type="GO" id="GO:0032196">
    <property type="term" value="P:transposition"/>
    <property type="evidence" value="ECO:0007669"/>
    <property type="project" value="UniProtKB-KW"/>
</dbReference>
<evidence type="ECO:0000313" key="9">
    <source>
        <dbReference type="Proteomes" id="UP000028525"/>
    </source>
</evidence>
<evidence type="ECO:0000256" key="5">
    <source>
        <dbReference type="ARBA" id="ARBA00023172"/>
    </source>
</evidence>
<comment type="similarity">
    <text evidence="2">In the N-terminal section; belongs to the transposase 2 family.</text>
</comment>
<dbReference type="NCBIfam" id="TIGR01766">
    <property type="entry name" value="IS200/IS605 family accessory protein TnpB-like domain"/>
    <property type="match status" value="1"/>
</dbReference>
<evidence type="ECO:0000313" key="8">
    <source>
        <dbReference type="EMBL" id="KEZ89556.1"/>
    </source>
</evidence>
<dbReference type="InterPro" id="IPR010095">
    <property type="entry name" value="Cas12f1-like_TNB"/>
</dbReference>
<dbReference type="Pfam" id="PF01385">
    <property type="entry name" value="OrfB_IS605"/>
    <property type="match status" value="1"/>
</dbReference>
<evidence type="ECO:0000259" key="6">
    <source>
        <dbReference type="Pfam" id="PF01385"/>
    </source>
</evidence>
<evidence type="ECO:0000256" key="1">
    <source>
        <dbReference type="ARBA" id="ARBA00008761"/>
    </source>
</evidence>
<dbReference type="PANTHER" id="PTHR30405:SF11">
    <property type="entry name" value="RNA-GUIDED DNA ENDONUCLEASE RV2885C-RELATED"/>
    <property type="match status" value="1"/>
</dbReference>
<feature type="non-terminal residue" evidence="8">
    <location>
        <position position="1"/>
    </location>
</feature>
<dbReference type="STRING" id="29354.IO98_12690"/>
<feature type="domain" description="Probable transposase IS891/IS1136/IS1341" evidence="6">
    <location>
        <begin position="1"/>
        <end position="77"/>
    </location>
</feature>
<keyword evidence="3" id="KW-0815">Transposition</keyword>
<proteinExistence type="inferred from homology"/>
<gene>
    <name evidence="8" type="ORF">IO98_12690</name>
</gene>
<comment type="caution">
    <text evidence="8">The sequence shown here is derived from an EMBL/GenBank/DDBJ whole genome shotgun (WGS) entry which is preliminary data.</text>
</comment>
<name>A0A084JKS2_9FIRM</name>
<dbReference type="EMBL" id="JPME01000015">
    <property type="protein sequence ID" value="KEZ89556.1"/>
    <property type="molecule type" value="Genomic_DNA"/>
</dbReference>
<reference evidence="8 9" key="1">
    <citation type="submission" date="2014-07" db="EMBL/GenBank/DDBJ databases">
        <title>Draft genome of Clostridium celerecrescens 152B isolated from sediments associated with methane hydrate from Krishna Godavari basin.</title>
        <authorList>
            <person name="Honkalas V.S."/>
            <person name="Dabir A.P."/>
            <person name="Arora P."/>
            <person name="Dhakephalkar P.K."/>
        </authorList>
    </citation>
    <scope>NUCLEOTIDE SEQUENCE [LARGE SCALE GENOMIC DNA]</scope>
    <source>
        <strain evidence="8 9">152B</strain>
    </source>
</reference>
<keyword evidence="4" id="KW-0238">DNA-binding</keyword>
<dbReference type="GO" id="GO:0003677">
    <property type="term" value="F:DNA binding"/>
    <property type="evidence" value="ECO:0007669"/>
    <property type="project" value="UniProtKB-KW"/>
</dbReference>
<dbReference type="InterPro" id="IPR051399">
    <property type="entry name" value="RNA-guided_DNA_endo/Transpos"/>
</dbReference>
<sequence length="164" mass="19164">PRYYRQSMEQLQKEQRRLSKCRIGSKNRNKQRIRVARLHEKVSHQRKDFLHKLSRQITNVYDAVCIEDLNMQGMSQSLNFGKSVHDNGWGIFTSLLDYKLSEQGKKLIKIDKWYPSSKTCSCCGNVKEEISLSERMYQCECGFICDRDVNAARNIKKQGILVLA</sequence>